<evidence type="ECO:0000313" key="1">
    <source>
        <dbReference type="EMBL" id="KAJ8401171.1"/>
    </source>
</evidence>
<dbReference type="AlphaFoldDB" id="A0AAD7WL96"/>
<gene>
    <name evidence="1" type="ORF">AAFF_G00387530</name>
</gene>
<keyword evidence="2" id="KW-1185">Reference proteome</keyword>
<comment type="caution">
    <text evidence="1">The sequence shown here is derived from an EMBL/GenBank/DDBJ whole genome shotgun (WGS) entry which is preliminary data.</text>
</comment>
<evidence type="ECO:0000313" key="2">
    <source>
        <dbReference type="Proteomes" id="UP001221898"/>
    </source>
</evidence>
<sequence>MGLPVACLLRELASPRSHPVSPFPAARYQPPSEGAPYRLLIRNWEACRETRLINIQCLRPCMAAVTRPPSEPHLKTWTLTGASAPALPRPLHAELICSSPNAE</sequence>
<dbReference type="Proteomes" id="UP001221898">
    <property type="component" value="Unassembled WGS sequence"/>
</dbReference>
<name>A0AAD7WL96_9TELE</name>
<organism evidence="1 2">
    <name type="scientific">Aldrovandia affinis</name>
    <dbReference type="NCBI Taxonomy" id="143900"/>
    <lineage>
        <taxon>Eukaryota</taxon>
        <taxon>Metazoa</taxon>
        <taxon>Chordata</taxon>
        <taxon>Craniata</taxon>
        <taxon>Vertebrata</taxon>
        <taxon>Euteleostomi</taxon>
        <taxon>Actinopterygii</taxon>
        <taxon>Neopterygii</taxon>
        <taxon>Teleostei</taxon>
        <taxon>Notacanthiformes</taxon>
        <taxon>Halosauridae</taxon>
        <taxon>Aldrovandia</taxon>
    </lineage>
</organism>
<protein>
    <submittedName>
        <fullName evidence="1">Uncharacterized protein</fullName>
    </submittedName>
</protein>
<dbReference type="EMBL" id="JAINUG010000072">
    <property type="protein sequence ID" value="KAJ8401171.1"/>
    <property type="molecule type" value="Genomic_DNA"/>
</dbReference>
<reference evidence="1" key="1">
    <citation type="journal article" date="2023" name="Science">
        <title>Genome structures resolve the early diversification of teleost fishes.</title>
        <authorList>
            <person name="Parey E."/>
            <person name="Louis A."/>
            <person name="Montfort J."/>
            <person name="Bouchez O."/>
            <person name="Roques C."/>
            <person name="Iampietro C."/>
            <person name="Lluch J."/>
            <person name="Castinel A."/>
            <person name="Donnadieu C."/>
            <person name="Desvignes T."/>
            <person name="Floi Bucao C."/>
            <person name="Jouanno E."/>
            <person name="Wen M."/>
            <person name="Mejri S."/>
            <person name="Dirks R."/>
            <person name="Jansen H."/>
            <person name="Henkel C."/>
            <person name="Chen W.J."/>
            <person name="Zahm M."/>
            <person name="Cabau C."/>
            <person name="Klopp C."/>
            <person name="Thompson A.W."/>
            <person name="Robinson-Rechavi M."/>
            <person name="Braasch I."/>
            <person name="Lecointre G."/>
            <person name="Bobe J."/>
            <person name="Postlethwait J.H."/>
            <person name="Berthelot C."/>
            <person name="Roest Crollius H."/>
            <person name="Guiguen Y."/>
        </authorList>
    </citation>
    <scope>NUCLEOTIDE SEQUENCE</scope>
    <source>
        <strain evidence="1">NC1722</strain>
    </source>
</reference>
<proteinExistence type="predicted"/>
<accession>A0AAD7WL96</accession>